<dbReference type="RefSeq" id="WP_092312055.1">
    <property type="nucleotide sequence ID" value="NZ_FMAD01000005.1"/>
</dbReference>
<reference evidence="1 2" key="1">
    <citation type="submission" date="2020-08" db="EMBL/GenBank/DDBJ databases">
        <title>Genomic Encyclopedia of Type Strains, Phase IV (KMG-V): Genome sequencing to study the core and pangenomes of soil and plant-associated prokaryotes.</title>
        <authorList>
            <person name="Whitman W."/>
        </authorList>
    </citation>
    <scope>NUCLEOTIDE SEQUENCE [LARGE SCALE GENOMIC DNA]</scope>
    <source>
        <strain evidence="1 2">SLV-2362</strain>
    </source>
</reference>
<keyword evidence="2" id="KW-1185">Reference proteome</keyword>
<evidence type="ECO:0008006" key="3">
    <source>
        <dbReference type="Google" id="ProtNLM"/>
    </source>
</evidence>
<dbReference type="EMBL" id="JACHWF010000005">
    <property type="protein sequence ID" value="MBB3009609.1"/>
    <property type="molecule type" value="Genomic_DNA"/>
</dbReference>
<sequence length="367" mass="40343">MRKFFFAAIPLWLLAGCAGTHVRPDANYAKLEPSVTARFAFDQQGWIYPLDESQIPWATAQLSRFGEAVGLYAFRLDRLQNSEGHTPYTEAERVRREREATAHLNSRLADGDTLLILVHGFNENYADARSHYGEFISALAPLPPTTKVVEVFWDGLEGSDADPLGAVRVSFWRKALLNSNLAGHVGLRPILNGINKSVNVRFLTFSRGAAVSLSTVVDPEYDDGLAPVPKPAPLDNAKLQSIKIGAIAAAVGDGHVNDKADSLLTRPVDVISGIHTKDFATSKLFFPADFWGDTRLGSTPAYVADRMSRPWSKLRLQGVSFQSPKAHHNLGRYLENRDATDCFFQLLDLKQGACAPEVLVRTASVPE</sequence>
<accession>A0A1C3V0U5</accession>
<gene>
    <name evidence="1" type="ORF">FHX61_004282</name>
</gene>
<evidence type="ECO:0000313" key="1">
    <source>
        <dbReference type="EMBL" id="MBB3009609.1"/>
    </source>
</evidence>
<proteinExistence type="predicted"/>
<protein>
    <recommendedName>
        <fullName evidence="3">Alpha/beta hydrolase family protein DUF900</fullName>
    </recommendedName>
</protein>
<organism evidence="1 2">
    <name type="scientific">Cupriavidus alkaliphilus</name>
    <dbReference type="NCBI Taxonomy" id="942866"/>
    <lineage>
        <taxon>Bacteria</taxon>
        <taxon>Pseudomonadati</taxon>
        <taxon>Pseudomonadota</taxon>
        <taxon>Betaproteobacteria</taxon>
        <taxon>Burkholderiales</taxon>
        <taxon>Burkholderiaceae</taxon>
        <taxon>Cupriavidus</taxon>
    </lineage>
</organism>
<name>A0A1C3V0U5_9BURK</name>
<dbReference type="Proteomes" id="UP000578036">
    <property type="component" value="Unassembled WGS sequence"/>
</dbReference>
<dbReference type="AlphaFoldDB" id="A0A1C3V0U5"/>
<evidence type="ECO:0000313" key="2">
    <source>
        <dbReference type="Proteomes" id="UP000578036"/>
    </source>
</evidence>
<comment type="caution">
    <text evidence="1">The sequence shown here is derived from an EMBL/GenBank/DDBJ whole genome shotgun (WGS) entry which is preliminary data.</text>
</comment>
<dbReference type="PROSITE" id="PS51257">
    <property type="entry name" value="PROKAR_LIPOPROTEIN"/>
    <property type="match status" value="1"/>
</dbReference>